<name>A0A9X2VYG7_9PSEU</name>
<accession>A0A9X2VYG7</accession>
<dbReference type="EC" id="2.3.1.-" evidence="2"/>
<gene>
    <name evidence="2" type="ORF">NZH93_47500</name>
</gene>
<dbReference type="Pfam" id="PF00583">
    <property type="entry name" value="Acetyltransf_1"/>
    <property type="match status" value="1"/>
</dbReference>
<comment type="caution">
    <text evidence="2">The sequence shown here is derived from an EMBL/GenBank/DDBJ whole genome shotgun (WGS) entry which is preliminary data.</text>
</comment>
<keyword evidence="3" id="KW-1185">Reference proteome</keyword>
<keyword evidence="2" id="KW-0808">Transferase</keyword>
<dbReference type="Proteomes" id="UP001141259">
    <property type="component" value="Unassembled WGS sequence"/>
</dbReference>
<proteinExistence type="predicted"/>
<protein>
    <submittedName>
        <fullName evidence="2">GNAT family N-acetyltransferase</fullName>
        <ecNumber evidence="2">2.3.1.-</ecNumber>
    </submittedName>
</protein>
<sequence>MRPVTLRRRDAEETRAVLDEAVRVHGEVHAVPPFAGIPYYADDRFRDRLVIASRQPGFGLLAAEDGDETAGYLYGFALPGHTRWWSPLKDVLPAEITAETGARTVFIQEIMVRERWRGREIARTLHDEFLRSRTEERGLICVEPGNDLARSAYLRWGWTPIATTAFTPTGPAFDCLLKPLGRVRV</sequence>
<dbReference type="InterPro" id="IPR016181">
    <property type="entry name" value="Acyl_CoA_acyltransferase"/>
</dbReference>
<keyword evidence="2" id="KW-0012">Acyltransferase</keyword>
<dbReference type="AlphaFoldDB" id="A0A9X2VYG7"/>
<dbReference type="SUPFAM" id="SSF55729">
    <property type="entry name" value="Acyl-CoA N-acyltransferases (Nat)"/>
    <property type="match status" value="1"/>
</dbReference>
<dbReference type="RefSeq" id="WP_259629970.1">
    <property type="nucleotide sequence ID" value="NZ_JANYMP010000048.1"/>
</dbReference>
<dbReference type="Gene3D" id="3.40.630.30">
    <property type="match status" value="1"/>
</dbReference>
<evidence type="ECO:0000259" key="1">
    <source>
        <dbReference type="PROSITE" id="PS51186"/>
    </source>
</evidence>
<evidence type="ECO:0000313" key="2">
    <source>
        <dbReference type="EMBL" id="MCS7484522.1"/>
    </source>
</evidence>
<evidence type="ECO:0000313" key="3">
    <source>
        <dbReference type="Proteomes" id="UP001141259"/>
    </source>
</evidence>
<dbReference type="GO" id="GO:0016747">
    <property type="term" value="F:acyltransferase activity, transferring groups other than amino-acyl groups"/>
    <property type="evidence" value="ECO:0007669"/>
    <property type="project" value="InterPro"/>
</dbReference>
<organism evidence="2 3">
    <name type="scientific">Umezawaea endophytica</name>
    <dbReference type="NCBI Taxonomy" id="1654476"/>
    <lineage>
        <taxon>Bacteria</taxon>
        <taxon>Bacillati</taxon>
        <taxon>Actinomycetota</taxon>
        <taxon>Actinomycetes</taxon>
        <taxon>Pseudonocardiales</taxon>
        <taxon>Pseudonocardiaceae</taxon>
        <taxon>Umezawaea</taxon>
    </lineage>
</organism>
<dbReference type="EMBL" id="JANYMP010000048">
    <property type="protein sequence ID" value="MCS7484522.1"/>
    <property type="molecule type" value="Genomic_DNA"/>
</dbReference>
<reference evidence="2" key="1">
    <citation type="submission" date="2022-08" db="EMBL/GenBank/DDBJ databases">
        <authorList>
            <person name="Tistechok S."/>
            <person name="Samborskyy M."/>
            <person name="Roman I."/>
        </authorList>
    </citation>
    <scope>NUCLEOTIDE SEQUENCE</scope>
    <source>
        <strain evidence="2">DSM 103496</strain>
    </source>
</reference>
<dbReference type="PROSITE" id="PS51186">
    <property type="entry name" value="GNAT"/>
    <property type="match status" value="1"/>
</dbReference>
<feature type="domain" description="N-acetyltransferase" evidence="1">
    <location>
        <begin position="1"/>
        <end position="181"/>
    </location>
</feature>
<dbReference type="InterPro" id="IPR000182">
    <property type="entry name" value="GNAT_dom"/>
</dbReference>